<keyword evidence="4" id="KW-0472">Membrane</keyword>
<dbReference type="PROSITE" id="PS51257">
    <property type="entry name" value="PROKAR_LIPOPROTEIN"/>
    <property type="match status" value="1"/>
</dbReference>
<keyword evidence="9" id="KW-1185">Reference proteome</keyword>
<dbReference type="Gene3D" id="3.30.1150.10">
    <property type="match status" value="1"/>
</dbReference>
<accession>A0ABV2RAJ6</accession>
<feature type="region of interest" description="Disordered" evidence="5">
    <location>
        <begin position="29"/>
        <end position="49"/>
    </location>
</feature>
<keyword evidence="2" id="KW-0812">Transmembrane</keyword>
<dbReference type="InterPro" id="IPR006260">
    <property type="entry name" value="TonB/TolA_C"/>
</dbReference>
<evidence type="ECO:0000313" key="9">
    <source>
        <dbReference type="Proteomes" id="UP001549313"/>
    </source>
</evidence>
<protein>
    <submittedName>
        <fullName evidence="8">TonB family protein</fullName>
    </submittedName>
</protein>
<feature type="chain" id="PRO_5045139245" evidence="6">
    <location>
        <begin position="24"/>
        <end position="261"/>
    </location>
</feature>
<dbReference type="InterPro" id="IPR037682">
    <property type="entry name" value="TonB_C"/>
</dbReference>
<evidence type="ECO:0000313" key="8">
    <source>
        <dbReference type="EMBL" id="MET4683596.1"/>
    </source>
</evidence>
<name>A0ABV2RAJ6_9CAUL</name>
<gene>
    <name evidence="8" type="ORF">ABIE19_001505</name>
</gene>
<dbReference type="SUPFAM" id="SSF74653">
    <property type="entry name" value="TolA/TonB C-terminal domain"/>
    <property type="match status" value="1"/>
</dbReference>
<reference evidence="8 9" key="1">
    <citation type="submission" date="2024-06" db="EMBL/GenBank/DDBJ databases">
        <title>Sorghum-associated microbial communities from plants grown in Nebraska, USA.</title>
        <authorList>
            <person name="Schachtman D."/>
        </authorList>
    </citation>
    <scope>NUCLEOTIDE SEQUENCE [LARGE SCALE GENOMIC DNA]</scope>
    <source>
        <strain evidence="8 9">2814</strain>
    </source>
</reference>
<evidence type="ECO:0000256" key="3">
    <source>
        <dbReference type="ARBA" id="ARBA00022989"/>
    </source>
</evidence>
<dbReference type="Pfam" id="PF03544">
    <property type="entry name" value="TonB_C"/>
    <property type="match status" value="1"/>
</dbReference>
<evidence type="ECO:0000259" key="7">
    <source>
        <dbReference type="Pfam" id="PF03544"/>
    </source>
</evidence>
<keyword evidence="3" id="KW-1133">Transmembrane helix</keyword>
<dbReference type="RefSeq" id="WP_354088513.1">
    <property type="nucleotide sequence ID" value="NZ_JBEPTF010000001.1"/>
</dbReference>
<comment type="subcellular location">
    <subcellularLocation>
        <location evidence="1">Membrane</location>
        <topology evidence="1">Single-pass membrane protein</topology>
    </subcellularLocation>
</comment>
<feature type="signal peptide" evidence="6">
    <location>
        <begin position="1"/>
        <end position="23"/>
    </location>
</feature>
<dbReference type="NCBIfam" id="TIGR01352">
    <property type="entry name" value="tonB_Cterm"/>
    <property type="match status" value="1"/>
</dbReference>
<evidence type="ECO:0000256" key="6">
    <source>
        <dbReference type="SAM" id="SignalP"/>
    </source>
</evidence>
<evidence type="ECO:0000256" key="4">
    <source>
        <dbReference type="ARBA" id="ARBA00023136"/>
    </source>
</evidence>
<dbReference type="EMBL" id="JBEPTF010000001">
    <property type="protein sequence ID" value="MET4683596.1"/>
    <property type="molecule type" value="Genomic_DNA"/>
</dbReference>
<feature type="domain" description="TonB C-terminal" evidence="7">
    <location>
        <begin position="54"/>
        <end position="126"/>
    </location>
</feature>
<evidence type="ECO:0000256" key="2">
    <source>
        <dbReference type="ARBA" id="ARBA00022692"/>
    </source>
</evidence>
<evidence type="ECO:0000256" key="1">
    <source>
        <dbReference type="ARBA" id="ARBA00004167"/>
    </source>
</evidence>
<sequence length="261" mass="28178">MNYRSISMAVLATIVSLWPVATACSQSSQEENVGVVENPSWREPPRSSSTDHPIFAHNLNISGSALVHCTVSDGGIATNCQILEEAPSGLGFGTAAINVVQRARLNPRRVDGMAIQASIETRVNFKTPPALQGESVPVWTGPEPTADQIAAALERTKIVGVKPSFHQLGVDDLPEDRREIVRAWVEELFPNQDAVEQYTALAMARLQAKQTSLGATGYRPSPEDFLLAIGRPEVAVAKAELKRRYCAAYDCGVETPDVATL</sequence>
<dbReference type="Proteomes" id="UP001549313">
    <property type="component" value="Unassembled WGS sequence"/>
</dbReference>
<organism evidence="8 9">
    <name type="scientific">Brevundimonas faecalis</name>
    <dbReference type="NCBI Taxonomy" id="947378"/>
    <lineage>
        <taxon>Bacteria</taxon>
        <taxon>Pseudomonadati</taxon>
        <taxon>Pseudomonadota</taxon>
        <taxon>Alphaproteobacteria</taxon>
        <taxon>Caulobacterales</taxon>
        <taxon>Caulobacteraceae</taxon>
        <taxon>Brevundimonas</taxon>
    </lineage>
</organism>
<proteinExistence type="predicted"/>
<keyword evidence="6" id="KW-0732">Signal</keyword>
<evidence type="ECO:0000256" key="5">
    <source>
        <dbReference type="SAM" id="MobiDB-lite"/>
    </source>
</evidence>
<comment type="caution">
    <text evidence="8">The sequence shown here is derived from an EMBL/GenBank/DDBJ whole genome shotgun (WGS) entry which is preliminary data.</text>
</comment>